<organism evidence="1">
    <name type="scientific">Timema bartmani</name>
    <dbReference type="NCBI Taxonomy" id="61472"/>
    <lineage>
        <taxon>Eukaryota</taxon>
        <taxon>Metazoa</taxon>
        <taxon>Ecdysozoa</taxon>
        <taxon>Arthropoda</taxon>
        <taxon>Hexapoda</taxon>
        <taxon>Insecta</taxon>
        <taxon>Pterygota</taxon>
        <taxon>Neoptera</taxon>
        <taxon>Polyneoptera</taxon>
        <taxon>Phasmatodea</taxon>
        <taxon>Timematodea</taxon>
        <taxon>Timematoidea</taxon>
        <taxon>Timematidae</taxon>
        <taxon>Timema</taxon>
    </lineage>
</organism>
<dbReference type="EMBL" id="OD564277">
    <property type="protein sequence ID" value="CAD7437513.1"/>
    <property type="molecule type" value="Genomic_DNA"/>
</dbReference>
<evidence type="ECO:0000313" key="1">
    <source>
        <dbReference type="EMBL" id="CAD7437513.1"/>
    </source>
</evidence>
<name>A0A7R9EM84_9NEOP</name>
<accession>A0A7R9EM84</accession>
<reference evidence="1" key="1">
    <citation type="submission" date="2020-11" db="EMBL/GenBank/DDBJ databases">
        <authorList>
            <person name="Tran Van P."/>
        </authorList>
    </citation>
    <scope>NUCLEOTIDE SEQUENCE</scope>
</reference>
<gene>
    <name evidence="1" type="ORF">TBIB3V08_LOCUS123</name>
</gene>
<proteinExistence type="predicted"/>
<dbReference type="GO" id="GO:0005634">
    <property type="term" value="C:nucleus"/>
    <property type="evidence" value="ECO:0007669"/>
    <property type="project" value="TreeGrafter"/>
</dbReference>
<dbReference type="PANTHER" id="PTHR16198">
    <property type="match status" value="1"/>
</dbReference>
<dbReference type="AlphaFoldDB" id="A0A7R9EM84"/>
<sequence length="218" mass="23961">MNEPRLGNICSCRRTDLLPSPTLTLNTTTLLYQNLLQTLLDTTATHDVQEEVLGMTEGLPLDTVDLAQQATRLLEEHDLTNVLNQIPADAFNDLFTEDKNGQYVPTREETEELERALEAVDKDVKSLEKLSQTQGLLETLIDDPTLVQTLAQLPEVSSLSVSGGVYANYHHNGYVVANAAVHHDVMAALPQIKNFAQHSVVDLGPSISIQTQTDTMPS</sequence>
<dbReference type="PANTHER" id="PTHR16198:SF2">
    <property type="entry name" value="INO80 COMPLEX SUBUNIT D"/>
    <property type="match status" value="1"/>
</dbReference>
<protein>
    <submittedName>
        <fullName evidence="1">Uncharacterized protein</fullName>
    </submittedName>
</protein>